<feature type="coiled-coil region" evidence="10">
    <location>
        <begin position="104"/>
        <end position="162"/>
    </location>
</feature>
<organism evidence="13 14">
    <name type="scientific">Aphanomyces invadans</name>
    <dbReference type="NCBI Taxonomy" id="157072"/>
    <lineage>
        <taxon>Eukaryota</taxon>
        <taxon>Sar</taxon>
        <taxon>Stramenopiles</taxon>
        <taxon>Oomycota</taxon>
        <taxon>Saprolegniomycetes</taxon>
        <taxon>Saprolegniales</taxon>
        <taxon>Verrucalvaceae</taxon>
        <taxon>Aphanomyces</taxon>
    </lineage>
</organism>
<comment type="caution">
    <text evidence="13">The sequence shown here is derived from an EMBL/GenBank/DDBJ whole genome shotgun (WGS) entry which is preliminary data.</text>
</comment>
<proteinExistence type="inferred from homology"/>
<dbReference type="GO" id="GO:0005789">
    <property type="term" value="C:endoplasmic reticulum membrane"/>
    <property type="evidence" value="ECO:0007669"/>
    <property type="project" value="UniProtKB-SubCell"/>
</dbReference>
<reference evidence="13 14" key="1">
    <citation type="submission" date="2018-08" db="EMBL/GenBank/DDBJ databases">
        <title>Aphanomyces genome sequencing and annotation.</title>
        <authorList>
            <person name="Minardi D."/>
            <person name="Oidtmann B."/>
            <person name="Van Der Giezen M."/>
            <person name="Studholme D.J."/>
        </authorList>
    </citation>
    <scope>NUCLEOTIDE SEQUENCE [LARGE SCALE GENOMIC DNA]</scope>
    <source>
        <strain evidence="13 14">NJM0002</strain>
    </source>
</reference>
<dbReference type="GO" id="GO:0005484">
    <property type="term" value="F:SNAP receptor activity"/>
    <property type="evidence" value="ECO:0007669"/>
    <property type="project" value="InterPro"/>
</dbReference>
<feature type="transmembrane region" description="Helical" evidence="11">
    <location>
        <begin position="168"/>
        <end position="186"/>
    </location>
</feature>
<dbReference type="Pfam" id="PF03908">
    <property type="entry name" value="Sec20"/>
    <property type="match status" value="1"/>
</dbReference>
<dbReference type="EMBL" id="QUSY01000254">
    <property type="protein sequence ID" value="RHY31001.1"/>
    <property type="molecule type" value="Genomic_DNA"/>
</dbReference>
<accession>A0A3R6Z5R1</accession>
<dbReference type="GO" id="GO:0006890">
    <property type="term" value="P:retrograde vesicle-mediated transport, Golgi to endoplasmic reticulum"/>
    <property type="evidence" value="ECO:0007669"/>
    <property type="project" value="InterPro"/>
</dbReference>
<sequence length="200" mass="23594">MAQRLFDHVDAVLRDKTAATSISAQEASQIQDRLHVAIKKLAQRIDEDPDHRDEWTAQKDRADALLKQWMLLQRQRALKQEHDELLDLPKARAEATKATHADVHRSMERTNRALREQLELSEEVRRRMGDGTHDLKKTHERYAEVKQQLSQTQRLLKELDRQAYMDKLWITAGMFIFASVVLLIIVERFPRHLIPIFWIF</sequence>
<keyword evidence="6 11" id="KW-1133">Transmembrane helix</keyword>
<evidence type="ECO:0000256" key="1">
    <source>
        <dbReference type="ARBA" id="ARBA00004163"/>
    </source>
</evidence>
<evidence type="ECO:0000259" key="12">
    <source>
        <dbReference type="Pfam" id="PF03908"/>
    </source>
</evidence>
<evidence type="ECO:0000256" key="7">
    <source>
        <dbReference type="ARBA" id="ARBA00023054"/>
    </source>
</evidence>
<dbReference type="PANTHER" id="PTHR12825">
    <property type="entry name" value="BNIP1-RELATED"/>
    <property type="match status" value="1"/>
</dbReference>
<keyword evidence="2" id="KW-0813">Transport</keyword>
<dbReference type="InterPro" id="IPR056173">
    <property type="entry name" value="Sec20_C"/>
</dbReference>
<keyword evidence="3 11" id="KW-0812">Transmembrane</keyword>
<evidence type="ECO:0000256" key="3">
    <source>
        <dbReference type="ARBA" id="ARBA00022692"/>
    </source>
</evidence>
<comment type="similarity">
    <text evidence="9">Belongs to the SEC20 family.</text>
</comment>
<dbReference type="InterPro" id="IPR005606">
    <property type="entry name" value="Sec20"/>
</dbReference>
<gene>
    <name evidence="13" type="ORF">DYB32_003845</name>
</gene>
<dbReference type="Proteomes" id="UP000285060">
    <property type="component" value="Unassembled WGS sequence"/>
</dbReference>
<evidence type="ECO:0000256" key="4">
    <source>
        <dbReference type="ARBA" id="ARBA00022824"/>
    </source>
</evidence>
<evidence type="ECO:0000256" key="2">
    <source>
        <dbReference type="ARBA" id="ARBA00022448"/>
    </source>
</evidence>
<dbReference type="GO" id="GO:0031201">
    <property type="term" value="C:SNARE complex"/>
    <property type="evidence" value="ECO:0007669"/>
    <property type="project" value="TreeGrafter"/>
</dbReference>
<protein>
    <recommendedName>
        <fullName evidence="12">Sec20 C-terminal domain-containing protein</fullName>
    </recommendedName>
</protein>
<evidence type="ECO:0000313" key="14">
    <source>
        <dbReference type="Proteomes" id="UP000285060"/>
    </source>
</evidence>
<comment type="subcellular location">
    <subcellularLocation>
        <location evidence="1">Endoplasmic reticulum membrane</location>
        <topology evidence="1">Single-pass type IV membrane protein</topology>
    </subcellularLocation>
</comment>
<keyword evidence="7 10" id="KW-0175">Coiled coil</keyword>
<keyword evidence="8 11" id="KW-0472">Membrane</keyword>
<evidence type="ECO:0000256" key="8">
    <source>
        <dbReference type="ARBA" id="ARBA00023136"/>
    </source>
</evidence>
<evidence type="ECO:0000256" key="11">
    <source>
        <dbReference type="SAM" id="Phobius"/>
    </source>
</evidence>
<evidence type="ECO:0000256" key="6">
    <source>
        <dbReference type="ARBA" id="ARBA00022989"/>
    </source>
</evidence>
<keyword evidence="5" id="KW-0931">ER-Golgi transport</keyword>
<evidence type="ECO:0000313" key="13">
    <source>
        <dbReference type="EMBL" id="RHY31001.1"/>
    </source>
</evidence>
<evidence type="ECO:0000256" key="9">
    <source>
        <dbReference type="ARBA" id="ARBA00037934"/>
    </source>
</evidence>
<dbReference type="AlphaFoldDB" id="A0A3R6Z5R1"/>
<dbReference type="PANTHER" id="PTHR12825:SF0">
    <property type="entry name" value="VESICLE TRANSPORT PROTEIN SEC20"/>
    <property type="match status" value="1"/>
</dbReference>
<feature type="domain" description="Sec20 C-terminal" evidence="12">
    <location>
        <begin position="101"/>
        <end position="188"/>
    </location>
</feature>
<evidence type="ECO:0000256" key="10">
    <source>
        <dbReference type="SAM" id="Coils"/>
    </source>
</evidence>
<keyword evidence="14" id="KW-1185">Reference proteome</keyword>
<name>A0A3R6Z5R1_9STRA</name>
<evidence type="ECO:0000256" key="5">
    <source>
        <dbReference type="ARBA" id="ARBA00022892"/>
    </source>
</evidence>
<keyword evidence="4" id="KW-0256">Endoplasmic reticulum</keyword>